<reference evidence="3 4" key="1">
    <citation type="journal article" date="2016" name="Genome Announc.">
        <title>Draft Genome Sequence of Planomonospora sphaerica JCM9374, a Rare Actinomycete.</title>
        <authorList>
            <person name="Dohra H."/>
            <person name="Suzuki T."/>
            <person name="Inoue Y."/>
            <person name="Kodani S."/>
        </authorList>
    </citation>
    <scope>NUCLEOTIDE SEQUENCE [LARGE SCALE GENOMIC DNA]</scope>
    <source>
        <strain evidence="3 4">JCM 9374</strain>
    </source>
</reference>
<gene>
    <name evidence="3" type="ORF">PS9374_05103</name>
</gene>
<dbReference type="Proteomes" id="UP000077701">
    <property type="component" value="Unassembled WGS sequence"/>
</dbReference>
<feature type="transmembrane region" description="Helical" evidence="2">
    <location>
        <begin position="32"/>
        <end position="52"/>
    </location>
</feature>
<accession>A0A171DKS1</accession>
<dbReference type="OrthoDB" id="5198258at2"/>
<evidence type="ECO:0000313" key="4">
    <source>
        <dbReference type="Proteomes" id="UP000077701"/>
    </source>
</evidence>
<proteinExistence type="predicted"/>
<keyword evidence="2" id="KW-0472">Membrane</keyword>
<feature type="region of interest" description="Disordered" evidence="1">
    <location>
        <begin position="68"/>
        <end position="87"/>
    </location>
</feature>
<reference evidence="4" key="2">
    <citation type="submission" date="2016-04" db="EMBL/GenBank/DDBJ databases">
        <title>Planomonospora sphaerica JCM9374 whole genome shotgun sequence.</title>
        <authorList>
            <person name="Suzuki T."/>
            <person name="Dohra H."/>
            <person name="Kodani S."/>
        </authorList>
    </citation>
    <scope>NUCLEOTIDE SEQUENCE [LARGE SCALE GENOMIC DNA]</scope>
    <source>
        <strain evidence="4">JCM 9374</strain>
    </source>
</reference>
<organism evidence="3 4">
    <name type="scientific">Planomonospora sphaerica</name>
    <dbReference type="NCBI Taxonomy" id="161355"/>
    <lineage>
        <taxon>Bacteria</taxon>
        <taxon>Bacillati</taxon>
        <taxon>Actinomycetota</taxon>
        <taxon>Actinomycetes</taxon>
        <taxon>Streptosporangiales</taxon>
        <taxon>Streptosporangiaceae</taxon>
        <taxon>Planomonospora</taxon>
    </lineage>
</organism>
<sequence>MKHRTGTAPASATSPQERPQPPANSSAGKRRAVVAVVAILSALAAAALVMLLSDATGAAGRQATAAPAAAPVTAPQPAAAPVTAPRSAAARTPEDLFLTSHAGHLCRVQSTVYADPAQMAEAYRTIPDHPGLSEAQTDTFNERLQNDGAFAARLARLLADTCRPTTP</sequence>
<evidence type="ECO:0000256" key="2">
    <source>
        <dbReference type="SAM" id="Phobius"/>
    </source>
</evidence>
<comment type="caution">
    <text evidence="3">The sequence shown here is derived from an EMBL/GenBank/DDBJ whole genome shotgun (WGS) entry which is preliminary data.</text>
</comment>
<feature type="region of interest" description="Disordered" evidence="1">
    <location>
        <begin position="1"/>
        <end position="28"/>
    </location>
</feature>
<evidence type="ECO:0000256" key="1">
    <source>
        <dbReference type="SAM" id="MobiDB-lite"/>
    </source>
</evidence>
<dbReference type="RefSeq" id="WP_068900837.1">
    <property type="nucleotide sequence ID" value="NZ_BDCX01000013.1"/>
</dbReference>
<feature type="compositionally biased region" description="Polar residues" evidence="1">
    <location>
        <begin position="8"/>
        <end position="27"/>
    </location>
</feature>
<protein>
    <submittedName>
        <fullName evidence="3">Uncharacterized protein</fullName>
    </submittedName>
</protein>
<dbReference type="EMBL" id="BDCX01000013">
    <property type="protein sequence ID" value="GAT69428.1"/>
    <property type="molecule type" value="Genomic_DNA"/>
</dbReference>
<evidence type="ECO:0000313" key="3">
    <source>
        <dbReference type="EMBL" id="GAT69428.1"/>
    </source>
</evidence>
<name>A0A171DKS1_9ACTN</name>
<keyword evidence="2" id="KW-0812">Transmembrane</keyword>
<keyword evidence="2" id="KW-1133">Transmembrane helix</keyword>
<keyword evidence="4" id="KW-1185">Reference proteome</keyword>
<dbReference type="AlphaFoldDB" id="A0A171DKS1"/>